<evidence type="ECO:0000256" key="1">
    <source>
        <dbReference type="SAM" id="MobiDB-lite"/>
    </source>
</evidence>
<dbReference type="EMBL" id="WEKV01000014">
    <property type="protein sequence ID" value="KAB7783873.1"/>
    <property type="molecule type" value="Genomic_DNA"/>
</dbReference>
<dbReference type="Proteomes" id="UP000469949">
    <property type="component" value="Unassembled WGS sequence"/>
</dbReference>
<name>A0A833J3D1_9HYPH</name>
<dbReference type="AlphaFoldDB" id="A0A833J3D1"/>
<gene>
    <name evidence="2" type="ORF">F8B43_3796</name>
</gene>
<evidence type="ECO:0000313" key="3">
    <source>
        <dbReference type="Proteomes" id="UP000469949"/>
    </source>
</evidence>
<sequence length="49" mass="5598">MRFACLLRVPCPENGQTSGLNRLRPAQRARPERRSPAQRTRSGRRLPPS</sequence>
<proteinExistence type="predicted"/>
<evidence type="ECO:0000313" key="2">
    <source>
        <dbReference type="EMBL" id="KAB7783873.1"/>
    </source>
</evidence>
<protein>
    <submittedName>
        <fullName evidence="2">Uncharacterized protein</fullName>
    </submittedName>
</protein>
<accession>A0A833J3D1</accession>
<organism evidence="2 3">
    <name type="scientific">Methylorubrum populi</name>
    <dbReference type="NCBI Taxonomy" id="223967"/>
    <lineage>
        <taxon>Bacteria</taxon>
        <taxon>Pseudomonadati</taxon>
        <taxon>Pseudomonadota</taxon>
        <taxon>Alphaproteobacteria</taxon>
        <taxon>Hyphomicrobiales</taxon>
        <taxon>Methylobacteriaceae</taxon>
        <taxon>Methylorubrum</taxon>
    </lineage>
</organism>
<reference evidence="2 3" key="1">
    <citation type="submission" date="2019-10" db="EMBL/GenBank/DDBJ databases">
        <title>Draft Genome Sequence of the Caffeine Degrading Methylotroph Methylorubrum populi PINKEL.</title>
        <authorList>
            <person name="Dawson S.C."/>
            <person name="Zhang X."/>
            <person name="Wright M.E."/>
            <person name="Sharma G."/>
            <person name="Langner J.T."/>
            <person name="Ditty J.L."/>
            <person name="Subuyuj G.A."/>
        </authorList>
    </citation>
    <scope>NUCLEOTIDE SEQUENCE [LARGE SCALE GENOMIC DNA]</scope>
    <source>
        <strain evidence="2 3">Pinkel</strain>
    </source>
</reference>
<comment type="caution">
    <text evidence="2">The sequence shown here is derived from an EMBL/GenBank/DDBJ whole genome shotgun (WGS) entry which is preliminary data.</text>
</comment>
<feature type="region of interest" description="Disordered" evidence="1">
    <location>
        <begin position="9"/>
        <end position="49"/>
    </location>
</feature>